<dbReference type="InterPro" id="IPR001623">
    <property type="entry name" value="DnaJ_domain"/>
</dbReference>
<dbReference type="InterPro" id="IPR056988">
    <property type="entry name" value="Zn_ribbon_pln"/>
</dbReference>
<reference evidence="3" key="1">
    <citation type="journal article" date="2021" name="bioRxiv">
        <title>Whole Genome Assembly and Annotation of Northern Wild Rice, Zizania palustris L., Supports a Whole Genome Duplication in the Zizania Genus.</title>
        <authorList>
            <person name="Haas M."/>
            <person name="Kono T."/>
            <person name="Macchietto M."/>
            <person name="Millas R."/>
            <person name="McGilp L."/>
            <person name="Shao M."/>
            <person name="Duquette J."/>
            <person name="Hirsch C.N."/>
            <person name="Kimball J."/>
        </authorList>
    </citation>
    <scope>NUCLEOTIDE SEQUENCE</scope>
    <source>
        <tissue evidence="3">Fresh leaf tissue</tissue>
    </source>
</reference>
<dbReference type="OrthoDB" id="66964at2759"/>
<evidence type="ECO:0000259" key="2">
    <source>
        <dbReference type="PROSITE" id="PS50076"/>
    </source>
</evidence>
<evidence type="ECO:0000313" key="4">
    <source>
        <dbReference type="Proteomes" id="UP000729402"/>
    </source>
</evidence>
<name>A0A8J5SET3_ZIZPA</name>
<evidence type="ECO:0000256" key="1">
    <source>
        <dbReference type="SAM" id="MobiDB-lite"/>
    </source>
</evidence>
<dbReference type="SMART" id="SM00271">
    <property type="entry name" value="DnaJ"/>
    <property type="match status" value="1"/>
</dbReference>
<dbReference type="AlphaFoldDB" id="A0A8J5SET3"/>
<evidence type="ECO:0000313" key="3">
    <source>
        <dbReference type="EMBL" id="KAG8070768.1"/>
    </source>
</evidence>
<dbReference type="Pfam" id="PF23551">
    <property type="entry name" value="Zn_ribbon_20"/>
    <property type="match status" value="1"/>
</dbReference>
<proteinExistence type="predicted"/>
<dbReference type="CDD" id="cd06257">
    <property type="entry name" value="DnaJ"/>
    <property type="match status" value="1"/>
</dbReference>
<comment type="caution">
    <text evidence="3">The sequence shown here is derived from an EMBL/GenBank/DDBJ whole genome shotgun (WGS) entry which is preliminary data.</text>
</comment>
<reference evidence="3" key="2">
    <citation type="submission" date="2021-02" db="EMBL/GenBank/DDBJ databases">
        <authorList>
            <person name="Kimball J.A."/>
            <person name="Haas M.W."/>
            <person name="Macchietto M."/>
            <person name="Kono T."/>
            <person name="Duquette J."/>
            <person name="Shao M."/>
        </authorList>
    </citation>
    <scope>NUCLEOTIDE SEQUENCE</scope>
    <source>
        <tissue evidence="3">Fresh leaf tissue</tissue>
    </source>
</reference>
<dbReference type="Pfam" id="PF00226">
    <property type="entry name" value="DnaJ"/>
    <property type="match status" value="1"/>
</dbReference>
<dbReference type="EMBL" id="JAAALK010000283">
    <property type="protein sequence ID" value="KAG8070768.1"/>
    <property type="molecule type" value="Genomic_DNA"/>
</dbReference>
<feature type="region of interest" description="Disordered" evidence="1">
    <location>
        <begin position="232"/>
        <end position="256"/>
    </location>
</feature>
<gene>
    <name evidence="3" type="ORF">GUJ93_ZPchr0006g45691</name>
</gene>
<dbReference type="Pfam" id="PF11926">
    <property type="entry name" value="DUF3444"/>
    <property type="match status" value="1"/>
</dbReference>
<sequence>MEQNTRELMVEALKARDAAERKFHAHDVKGARRSAIKAQNLCPSLDGISQMVSTLEVLLASESKIDGESDWYQILSLSSSADEEEVKKQYRKLALQLHPDKNKSVGAEGAFKLISEAWSVLSDKSRKMLYDQKRRDHPVTNGANGLYTYDKKAHKRARKNASAVAAAAAEATHPVGLDTFWTSCNRCRMQYEYLRIYLNHNLLCPNCHQAFMAMETGYPCNGTPSSFPWFTKQQQQNHKHSNSSTSRASGVTGKGHGVYQQENTYESYNNQSFQLNQYSKTTNAVGANAYSRTQASEKAKRKHEDSYIYNYSSSGNEFGQERTTSGCGRFSKRRQSINNGYISVDCNGDNKETVAATAGTTVLADVGRVNGTSVEKFRSAVSGRRANVMTEIFQLDTRGLLIEKTKTAIHEKLLDFNISATRQIAAKGKAEKKNHVDINVKVNGMPPHNPSNKFKICNSKGVDAELPATDENNAEQKRVPVTIDVPDPDFYDFDKDRTEKTFDSDQVWATYDCEDGMPRLCAMVQKVISRKPFRIRMSFLNSKSNTELAPINWVASGFTKTCGDFRVGRYQITETVNIFSHRVNWTKGPRGIIKIVPKKGDTWALYRNWSSDWNELTPDDVIYKYEIVEVIDDFTDEQGVSIIPLLKVAGFKALFHRRTDSDVVRRIPKEELFRFSHRVPSRLLTGEEGHNAPKGCHELDPAATPVDLLKMFSIVKLPIICHMLYCARNAKVHTRSGLFGLEAKTESSDKMVFTQEQHSVKNQRRIQRNTNHEGHSRGPLRKLNLDKNPILIHCAGTRTSVTGAII</sequence>
<organism evidence="3 4">
    <name type="scientific">Zizania palustris</name>
    <name type="common">Northern wild rice</name>
    <dbReference type="NCBI Taxonomy" id="103762"/>
    <lineage>
        <taxon>Eukaryota</taxon>
        <taxon>Viridiplantae</taxon>
        <taxon>Streptophyta</taxon>
        <taxon>Embryophyta</taxon>
        <taxon>Tracheophyta</taxon>
        <taxon>Spermatophyta</taxon>
        <taxon>Magnoliopsida</taxon>
        <taxon>Liliopsida</taxon>
        <taxon>Poales</taxon>
        <taxon>Poaceae</taxon>
        <taxon>BOP clade</taxon>
        <taxon>Oryzoideae</taxon>
        <taxon>Oryzeae</taxon>
        <taxon>Zizaniinae</taxon>
        <taxon>Zizania</taxon>
    </lineage>
</organism>
<dbReference type="InterPro" id="IPR018253">
    <property type="entry name" value="DnaJ_domain_CS"/>
</dbReference>
<feature type="region of interest" description="Disordered" evidence="1">
    <location>
        <begin position="755"/>
        <end position="782"/>
    </location>
</feature>
<feature type="compositionally biased region" description="Low complexity" evidence="1">
    <location>
        <begin position="232"/>
        <end position="246"/>
    </location>
</feature>
<keyword evidence="4" id="KW-1185">Reference proteome</keyword>
<dbReference type="Proteomes" id="UP000729402">
    <property type="component" value="Unassembled WGS sequence"/>
</dbReference>
<dbReference type="PANTHER" id="PTHR44137">
    <property type="entry name" value="BNAC03G44070D PROTEIN"/>
    <property type="match status" value="1"/>
</dbReference>
<protein>
    <recommendedName>
        <fullName evidence="2">J domain-containing protein</fullName>
    </recommendedName>
</protein>
<accession>A0A8J5SET3</accession>
<dbReference type="PANTHER" id="PTHR44137:SF60">
    <property type="entry name" value="OS02G0510000 PROTEIN"/>
    <property type="match status" value="1"/>
</dbReference>
<dbReference type="PROSITE" id="PS00636">
    <property type="entry name" value="DNAJ_1"/>
    <property type="match status" value="1"/>
</dbReference>
<feature type="domain" description="J" evidence="2">
    <location>
        <begin position="70"/>
        <end position="134"/>
    </location>
</feature>
<dbReference type="InterPro" id="IPR024593">
    <property type="entry name" value="DUF3444"/>
</dbReference>
<dbReference type="PROSITE" id="PS50076">
    <property type="entry name" value="DNAJ_2"/>
    <property type="match status" value="1"/>
</dbReference>